<accession>A0ABT3CLF6</accession>
<dbReference type="RefSeq" id="WP_264071452.1">
    <property type="nucleotide sequence ID" value="NZ_JACKTY010000049.1"/>
</dbReference>
<feature type="domain" description="Band 7" evidence="2">
    <location>
        <begin position="4"/>
        <end position="161"/>
    </location>
</feature>
<comment type="similarity">
    <text evidence="1">Belongs to the band 7/mec-2 family.</text>
</comment>
<reference evidence="3 4" key="1">
    <citation type="journal article" date="2022" name="BMC Genomics">
        <title>Comparative genome analysis of mycobacteria focusing on tRNA and non-coding RNA.</title>
        <authorList>
            <person name="Behra P.R.K."/>
            <person name="Pettersson B.M.F."/>
            <person name="Ramesh M."/>
            <person name="Das S."/>
            <person name="Dasgupta S."/>
            <person name="Kirsebom L.A."/>
        </authorList>
    </citation>
    <scope>NUCLEOTIDE SEQUENCE [LARGE SCALE GENOMIC DNA]</scope>
    <source>
        <strain evidence="3 4">DSM 44078</strain>
    </source>
</reference>
<dbReference type="EMBL" id="JACKTY010000049">
    <property type="protein sequence ID" value="MCV7230178.1"/>
    <property type="molecule type" value="Genomic_DNA"/>
</dbReference>
<protein>
    <submittedName>
        <fullName evidence="3">Slipin family protein</fullName>
    </submittedName>
</protein>
<sequence length="229" mass="24485">MSMFTRLTVQVGQCALVYRDGKVERVLPPGRHRLFGEVTTAFVEMRERLFALSPQEVLTADAVALRVTAALRVAVTDPVTFTENAADPVSAVYLAVQIALRDHVSGATVEDVMRRNDRIDGAALLAAAQAAGARNGIEVREVFVKDVIVSSEIRSAAMELVTAKARGAARLEAARAETAALRALANAGRMLDAYPALAQLKLIQAVPYGSRVTLSVRDTGAPTESDPDE</sequence>
<dbReference type="InterPro" id="IPR043202">
    <property type="entry name" value="Band-7_stomatin-like"/>
</dbReference>
<dbReference type="PANTHER" id="PTHR10264:SF83">
    <property type="entry name" value="BLL5629 PROTEIN"/>
    <property type="match status" value="1"/>
</dbReference>
<evidence type="ECO:0000259" key="2">
    <source>
        <dbReference type="SMART" id="SM00244"/>
    </source>
</evidence>
<keyword evidence="4" id="KW-1185">Reference proteome</keyword>
<dbReference type="CDD" id="cd13438">
    <property type="entry name" value="SPFH_eoslipins_u2"/>
    <property type="match status" value="1"/>
</dbReference>
<dbReference type="InterPro" id="IPR001107">
    <property type="entry name" value="Band_7"/>
</dbReference>
<dbReference type="PANTHER" id="PTHR10264">
    <property type="entry name" value="BAND 7 PROTEIN-RELATED"/>
    <property type="match status" value="1"/>
</dbReference>
<organism evidence="3 4">
    <name type="scientific">Mycolicibacterium komossense</name>
    <dbReference type="NCBI Taxonomy" id="1779"/>
    <lineage>
        <taxon>Bacteria</taxon>
        <taxon>Bacillati</taxon>
        <taxon>Actinomycetota</taxon>
        <taxon>Actinomycetes</taxon>
        <taxon>Mycobacteriales</taxon>
        <taxon>Mycobacteriaceae</taxon>
        <taxon>Mycolicibacterium</taxon>
    </lineage>
</organism>
<evidence type="ECO:0000313" key="4">
    <source>
        <dbReference type="Proteomes" id="UP001526201"/>
    </source>
</evidence>
<dbReference type="Pfam" id="PF01145">
    <property type="entry name" value="Band_7"/>
    <property type="match status" value="1"/>
</dbReference>
<evidence type="ECO:0000313" key="3">
    <source>
        <dbReference type="EMBL" id="MCV7230178.1"/>
    </source>
</evidence>
<dbReference type="Proteomes" id="UP001526201">
    <property type="component" value="Unassembled WGS sequence"/>
</dbReference>
<proteinExistence type="inferred from homology"/>
<evidence type="ECO:0000256" key="1">
    <source>
        <dbReference type="ARBA" id="ARBA00008164"/>
    </source>
</evidence>
<dbReference type="SMART" id="SM00244">
    <property type="entry name" value="PHB"/>
    <property type="match status" value="1"/>
</dbReference>
<dbReference type="SUPFAM" id="SSF117892">
    <property type="entry name" value="Band 7/SPFH domain"/>
    <property type="match status" value="1"/>
</dbReference>
<comment type="caution">
    <text evidence="3">The sequence shown here is derived from an EMBL/GenBank/DDBJ whole genome shotgun (WGS) entry which is preliminary data.</text>
</comment>
<dbReference type="InterPro" id="IPR001972">
    <property type="entry name" value="Stomatin_HflK_fam"/>
</dbReference>
<dbReference type="Gene3D" id="3.30.479.30">
    <property type="entry name" value="Band 7 domain"/>
    <property type="match status" value="1"/>
</dbReference>
<dbReference type="PRINTS" id="PR00721">
    <property type="entry name" value="STOMATIN"/>
</dbReference>
<gene>
    <name evidence="3" type="ORF">H7J73_29645</name>
</gene>
<name>A0ABT3CLF6_9MYCO</name>
<dbReference type="InterPro" id="IPR036013">
    <property type="entry name" value="Band_7/SPFH_dom_sf"/>
</dbReference>